<accession>A0AAN7PDI7</accession>
<comment type="caution">
    <text evidence="1">The sequence shown here is derived from an EMBL/GenBank/DDBJ whole genome shotgun (WGS) entry which is preliminary data.</text>
</comment>
<evidence type="ECO:0000313" key="1">
    <source>
        <dbReference type="EMBL" id="KAK4824483.1"/>
    </source>
</evidence>
<organism evidence="1 2">
    <name type="scientific">Mycteria americana</name>
    <name type="common">Wood stork</name>
    <dbReference type="NCBI Taxonomy" id="33587"/>
    <lineage>
        <taxon>Eukaryota</taxon>
        <taxon>Metazoa</taxon>
        <taxon>Chordata</taxon>
        <taxon>Craniata</taxon>
        <taxon>Vertebrata</taxon>
        <taxon>Euteleostomi</taxon>
        <taxon>Archelosauria</taxon>
        <taxon>Archosauria</taxon>
        <taxon>Dinosauria</taxon>
        <taxon>Saurischia</taxon>
        <taxon>Theropoda</taxon>
        <taxon>Coelurosauria</taxon>
        <taxon>Aves</taxon>
        <taxon>Neognathae</taxon>
        <taxon>Neoaves</taxon>
        <taxon>Aequornithes</taxon>
        <taxon>Ciconiiformes</taxon>
        <taxon>Ciconiidae</taxon>
        <taxon>Mycteria</taxon>
    </lineage>
</organism>
<evidence type="ECO:0000313" key="2">
    <source>
        <dbReference type="Proteomes" id="UP001333110"/>
    </source>
</evidence>
<sequence>MEYEKHILRGRGFKGGVWKRDTLGEPNGNLPASARGDRTRLFLEVCSSKKRDTGHKVFLGGSNMIEKVSTIRTVKHWSRLPREVVQSAGLACMQGLDISTAHALIGVDVLVGRVVTQLIYSYSTRNAAAGIPQFQVE</sequence>
<keyword evidence="2" id="KW-1185">Reference proteome</keyword>
<protein>
    <submittedName>
        <fullName evidence="1">Uncharacterized protein</fullName>
    </submittedName>
</protein>
<gene>
    <name evidence="1" type="ORF">QYF61_015881</name>
</gene>
<dbReference type="Proteomes" id="UP001333110">
    <property type="component" value="Unassembled WGS sequence"/>
</dbReference>
<name>A0AAN7PDI7_MYCAM</name>
<dbReference type="AlphaFoldDB" id="A0AAN7PDI7"/>
<reference evidence="1 2" key="1">
    <citation type="journal article" date="2023" name="J. Hered.">
        <title>Chromosome-level genome of the wood stork (Mycteria americana) provides insight into avian chromosome evolution.</title>
        <authorList>
            <person name="Flamio R. Jr."/>
            <person name="Ramstad K.M."/>
        </authorList>
    </citation>
    <scope>NUCLEOTIDE SEQUENCE [LARGE SCALE GENOMIC DNA]</scope>
    <source>
        <strain evidence="1">JAX WOST 10</strain>
    </source>
</reference>
<proteinExistence type="predicted"/>
<dbReference type="EMBL" id="JAUNZN010000003">
    <property type="protein sequence ID" value="KAK4824483.1"/>
    <property type="molecule type" value="Genomic_DNA"/>
</dbReference>